<dbReference type="Proteomes" id="UP000247498">
    <property type="component" value="Unassembled WGS sequence"/>
</dbReference>
<dbReference type="GO" id="GO:0005886">
    <property type="term" value="C:plasma membrane"/>
    <property type="evidence" value="ECO:0007669"/>
    <property type="project" value="TreeGrafter"/>
</dbReference>
<evidence type="ECO:0000313" key="3">
    <source>
        <dbReference type="EMBL" id="GBF95521.1"/>
    </source>
</evidence>
<dbReference type="OrthoDB" id="543205at2759"/>
<dbReference type="PANTHER" id="PTHR21068">
    <property type="entry name" value="SPARTIN"/>
    <property type="match status" value="1"/>
</dbReference>
<keyword evidence="4" id="KW-1185">Reference proteome</keyword>
<sequence length="406" mass="42368">MAETIYTSSHPVELHSVEGAARTALVEAPGKPLVIETLKGTGKNYPLLSAIATVGPVTWELKIGSHTMRSASSTGEPSFIFSMVSEKNPELFYCVVLPKDSSSEELETLQDILSKLTTFHATKPKASGISLPHVNLPKMDINTDKVRTEINEVLRKGAEDTQNMFKQAGDAVSGAFHAAAEMHKKYAPAPKEQPMEVSPALRDKIAKSKQATAAGAAVAKGVATGMQAATVEIGHSLMGVAKDGSKNKEETGLMAQPAVKAVGGVGMEILRDIAAVRDAMVASVGTAWGGLKEATVEVFDHQYGAAAAATVQDSAEVVEGIANMGMAMKLTQPTQVLLTSAKESKATTEKGAAGSSDALAAEKAALEKELTRLKAEKASLEKGEAGAKPQQRGPFGLPFAFGGGQS</sequence>
<feature type="region of interest" description="Disordered" evidence="1">
    <location>
        <begin position="377"/>
        <end position="406"/>
    </location>
</feature>
<dbReference type="AlphaFoldDB" id="A0A2V0P6N2"/>
<gene>
    <name evidence="3" type="ORF">Rsub_07871</name>
</gene>
<proteinExistence type="predicted"/>
<dbReference type="InterPro" id="IPR009686">
    <property type="entry name" value="Senescence/spartin_C"/>
</dbReference>
<dbReference type="InterPro" id="IPR045036">
    <property type="entry name" value="Spartin-like"/>
</dbReference>
<dbReference type="PANTHER" id="PTHR21068:SF43">
    <property type="entry name" value="SPARTIN"/>
    <property type="match status" value="1"/>
</dbReference>
<dbReference type="InParanoid" id="A0A2V0P6N2"/>
<protein>
    <recommendedName>
        <fullName evidence="2">Senescence domain-containing protein</fullName>
    </recommendedName>
</protein>
<accession>A0A2V0P6N2</accession>
<comment type="caution">
    <text evidence="3">The sequence shown here is derived from an EMBL/GenBank/DDBJ whole genome shotgun (WGS) entry which is preliminary data.</text>
</comment>
<dbReference type="EMBL" id="BDRX01000065">
    <property type="protein sequence ID" value="GBF95521.1"/>
    <property type="molecule type" value="Genomic_DNA"/>
</dbReference>
<dbReference type="Pfam" id="PF06911">
    <property type="entry name" value="Senescence"/>
    <property type="match status" value="1"/>
</dbReference>
<name>A0A2V0P6N2_9CHLO</name>
<reference evidence="3 4" key="1">
    <citation type="journal article" date="2018" name="Sci. Rep.">
        <title>Raphidocelis subcapitata (=Pseudokirchneriella subcapitata) provides an insight into genome evolution and environmental adaptations in the Sphaeropleales.</title>
        <authorList>
            <person name="Suzuki S."/>
            <person name="Yamaguchi H."/>
            <person name="Nakajima N."/>
            <person name="Kawachi M."/>
        </authorList>
    </citation>
    <scope>NUCLEOTIDE SEQUENCE [LARGE SCALE GENOMIC DNA]</scope>
    <source>
        <strain evidence="3 4">NIES-35</strain>
    </source>
</reference>
<organism evidence="3 4">
    <name type="scientific">Raphidocelis subcapitata</name>
    <dbReference type="NCBI Taxonomy" id="307507"/>
    <lineage>
        <taxon>Eukaryota</taxon>
        <taxon>Viridiplantae</taxon>
        <taxon>Chlorophyta</taxon>
        <taxon>core chlorophytes</taxon>
        <taxon>Chlorophyceae</taxon>
        <taxon>CS clade</taxon>
        <taxon>Sphaeropleales</taxon>
        <taxon>Selenastraceae</taxon>
        <taxon>Raphidocelis</taxon>
    </lineage>
</organism>
<evidence type="ECO:0000256" key="1">
    <source>
        <dbReference type="SAM" id="MobiDB-lite"/>
    </source>
</evidence>
<evidence type="ECO:0000259" key="2">
    <source>
        <dbReference type="Pfam" id="PF06911"/>
    </source>
</evidence>
<evidence type="ECO:0000313" key="4">
    <source>
        <dbReference type="Proteomes" id="UP000247498"/>
    </source>
</evidence>
<feature type="domain" description="Senescence" evidence="2">
    <location>
        <begin position="154"/>
        <end position="342"/>
    </location>
</feature>